<feature type="non-terminal residue" evidence="2">
    <location>
        <position position="1"/>
    </location>
</feature>
<protein>
    <submittedName>
        <fullName evidence="2">Uncharacterized protein</fullName>
    </submittedName>
</protein>
<organism evidence="2 3">
    <name type="scientific">Cryptolaemus montrouzieri</name>
    <dbReference type="NCBI Taxonomy" id="559131"/>
    <lineage>
        <taxon>Eukaryota</taxon>
        <taxon>Metazoa</taxon>
        <taxon>Ecdysozoa</taxon>
        <taxon>Arthropoda</taxon>
        <taxon>Hexapoda</taxon>
        <taxon>Insecta</taxon>
        <taxon>Pterygota</taxon>
        <taxon>Neoptera</taxon>
        <taxon>Endopterygota</taxon>
        <taxon>Coleoptera</taxon>
        <taxon>Polyphaga</taxon>
        <taxon>Cucujiformia</taxon>
        <taxon>Coccinelloidea</taxon>
        <taxon>Coccinellidae</taxon>
        <taxon>Scymninae</taxon>
        <taxon>Scymnini</taxon>
        <taxon>Cryptolaemus</taxon>
    </lineage>
</organism>
<dbReference type="EMBL" id="JABFTP020000001">
    <property type="protein sequence ID" value="KAL3265644.1"/>
    <property type="molecule type" value="Genomic_DNA"/>
</dbReference>
<evidence type="ECO:0000313" key="3">
    <source>
        <dbReference type="Proteomes" id="UP001516400"/>
    </source>
</evidence>
<name>A0ABD2MGZ1_9CUCU</name>
<reference evidence="2 3" key="1">
    <citation type="journal article" date="2021" name="BMC Biol.">
        <title>Horizontally acquired antibacterial genes associated with adaptive radiation of ladybird beetles.</title>
        <authorList>
            <person name="Li H.S."/>
            <person name="Tang X.F."/>
            <person name="Huang Y.H."/>
            <person name="Xu Z.Y."/>
            <person name="Chen M.L."/>
            <person name="Du X.Y."/>
            <person name="Qiu B.Y."/>
            <person name="Chen P.T."/>
            <person name="Zhang W."/>
            <person name="Slipinski A."/>
            <person name="Escalona H.E."/>
            <person name="Waterhouse R.M."/>
            <person name="Zwick A."/>
            <person name="Pang H."/>
        </authorList>
    </citation>
    <scope>NUCLEOTIDE SEQUENCE [LARGE SCALE GENOMIC DNA]</scope>
    <source>
        <strain evidence="2">SYSU2018</strain>
    </source>
</reference>
<accession>A0ABD2MGZ1</accession>
<evidence type="ECO:0000256" key="1">
    <source>
        <dbReference type="SAM" id="MobiDB-lite"/>
    </source>
</evidence>
<evidence type="ECO:0000313" key="2">
    <source>
        <dbReference type="EMBL" id="KAL3265644.1"/>
    </source>
</evidence>
<comment type="caution">
    <text evidence="2">The sequence shown here is derived from an EMBL/GenBank/DDBJ whole genome shotgun (WGS) entry which is preliminary data.</text>
</comment>
<feature type="compositionally biased region" description="Basic and acidic residues" evidence="1">
    <location>
        <begin position="74"/>
        <end position="84"/>
    </location>
</feature>
<sequence>GNHNEKVSNFVNVSDKDNKSRNKKGQGATPVDNDQRLMKLANPTANVNKNSLNINDIQNIDCSFIVVSQMPPSKSDKGDIEDPKITTNSVGNRDETYANALK</sequence>
<proteinExistence type="predicted"/>
<feature type="region of interest" description="Disordered" evidence="1">
    <location>
        <begin position="71"/>
        <end position="102"/>
    </location>
</feature>
<keyword evidence="3" id="KW-1185">Reference proteome</keyword>
<dbReference type="Proteomes" id="UP001516400">
    <property type="component" value="Unassembled WGS sequence"/>
</dbReference>
<feature type="region of interest" description="Disordered" evidence="1">
    <location>
        <begin position="1"/>
        <end position="36"/>
    </location>
</feature>
<gene>
    <name evidence="2" type="ORF">HHI36_009849</name>
</gene>
<dbReference type="AlphaFoldDB" id="A0ABD2MGZ1"/>